<dbReference type="InterPro" id="IPR014721">
    <property type="entry name" value="Ribsml_uS5_D2-typ_fold_subgr"/>
</dbReference>
<evidence type="ECO:0000256" key="7">
    <source>
        <dbReference type="NCBIfam" id="TIGR00188"/>
    </source>
</evidence>
<dbReference type="EC" id="3.1.26.5" evidence="7"/>
<accession>A0ABX4YEG7</accession>
<dbReference type="NCBIfam" id="TIGR00188">
    <property type="entry name" value="rnpA"/>
    <property type="match status" value="1"/>
</dbReference>
<evidence type="ECO:0000313" key="9">
    <source>
        <dbReference type="Proteomes" id="UP000094669"/>
    </source>
</evidence>
<keyword evidence="5" id="KW-0378">Hydrolase</keyword>
<dbReference type="Gene3D" id="3.30.230.10">
    <property type="match status" value="1"/>
</dbReference>
<dbReference type="InterPro" id="IPR000100">
    <property type="entry name" value="RNase_P"/>
</dbReference>
<evidence type="ECO:0000256" key="1">
    <source>
        <dbReference type="ARBA" id="ARBA00002663"/>
    </source>
</evidence>
<keyword evidence="2" id="KW-0819">tRNA processing</keyword>
<keyword evidence="4" id="KW-0255">Endonuclease</keyword>
<dbReference type="SUPFAM" id="SSF54211">
    <property type="entry name" value="Ribosomal protein S5 domain 2-like"/>
    <property type="match status" value="1"/>
</dbReference>
<dbReference type="Pfam" id="PF00825">
    <property type="entry name" value="Ribonuclease_P"/>
    <property type="match status" value="1"/>
</dbReference>
<reference evidence="8" key="1">
    <citation type="submission" date="2018-01" db="EMBL/GenBank/DDBJ databases">
        <title>Genomic characterization of Leptospira inadai serogroup Lyme isolated from captured rat in Brazil and comparative analysis with human reference strain.</title>
        <authorList>
            <person name="Moreno L.Z."/>
            <person name="Loureiro A.P."/>
            <person name="Miraglia F."/>
            <person name="Kremer F.S."/>
            <person name="Eslabao M.R."/>
            <person name="Dellagostin O.A."/>
            <person name="Lilenbaum W."/>
            <person name="Moreno A.M."/>
        </authorList>
    </citation>
    <scope>NUCLEOTIDE SEQUENCE [LARGE SCALE GENOMIC DNA]</scope>
    <source>
        <strain evidence="8">M34/99</strain>
    </source>
</reference>
<keyword evidence="9" id="KW-1185">Reference proteome</keyword>
<dbReference type="InterPro" id="IPR020568">
    <property type="entry name" value="Ribosomal_Su5_D2-typ_SF"/>
</dbReference>
<evidence type="ECO:0000256" key="3">
    <source>
        <dbReference type="ARBA" id="ARBA00022722"/>
    </source>
</evidence>
<protein>
    <recommendedName>
        <fullName evidence="7">Ribonuclease P protein component</fullName>
        <ecNumber evidence="7">3.1.26.5</ecNumber>
    </recommendedName>
</protein>
<evidence type="ECO:0000256" key="4">
    <source>
        <dbReference type="ARBA" id="ARBA00022759"/>
    </source>
</evidence>
<evidence type="ECO:0000256" key="2">
    <source>
        <dbReference type="ARBA" id="ARBA00022694"/>
    </source>
</evidence>
<organism evidence="8 9">
    <name type="scientific">Leptospira inadai serovar Lyme</name>
    <dbReference type="NCBI Taxonomy" id="293084"/>
    <lineage>
        <taxon>Bacteria</taxon>
        <taxon>Pseudomonadati</taxon>
        <taxon>Spirochaetota</taxon>
        <taxon>Spirochaetia</taxon>
        <taxon>Leptospirales</taxon>
        <taxon>Leptospiraceae</taxon>
        <taxon>Leptospira</taxon>
    </lineage>
</organism>
<proteinExistence type="predicted"/>
<gene>
    <name evidence="8" type="primary">rnpA</name>
    <name evidence="8" type="ORF">BES34_018000</name>
</gene>
<dbReference type="InterPro" id="IPR020539">
    <property type="entry name" value="RNase_P_CS"/>
</dbReference>
<dbReference type="PANTHER" id="PTHR33992:SF1">
    <property type="entry name" value="RIBONUCLEASE P PROTEIN COMPONENT"/>
    <property type="match status" value="1"/>
</dbReference>
<comment type="function">
    <text evidence="1">RNaseP catalyzes the removal of the 5'-leader sequence from pre-tRNA to produce the mature 5'-terminus. It can also cleave other RNA substrates such as 4.5S RNA. The protein component plays an auxiliary but essential role in vivo by binding to the 5'-leader sequence and broadening the substrate specificity of the ribozyme.</text>
</comment>
<keyword evidence="3" id="KW-0540">Nuclease</keyword>
<dbReference type="PANTHER" id="PTHR33992">
    <property type="entry name" value="RIBONUCLEASE P PROTEIN COMPONENT"/>
    <property type="match status" value="1"/>
</dbReference>
<sequence length="106" mass="12033">MEETLTSRKDIRELFQSGKRISKSPLTLIYKANNIGYDRYLYCPERSVGSAVRRNRIKRRLRAAVAELAKGSSKGLDIAILAKPSLFELSYTELLSCLGHLMSRIQ</sequence>
<dbReference type="PROSITE" id="PS00648">
    <property type="entry name" value="RIBONUCLEASE_P"/>
    <property type="match status" value="1"/>
</dbReference>
<dbReference type="EMBL" id="MCRM02000025">
    <property type="protein sequence ID" value="PNV73103.1"/>
    <property type="molecule type" value="Genomic_DNA"/>
</dbReference>
<name>A0ABX4YEG7_9LEPT</name>
<evidence type="ECO:0000313" key="8">
    <source>
        <dbReference type="EMBL" id="PNV73103.1"/>
    </source>
</evidence>
<evidence type="ECO:0000256" key="6">
    <source>
        <dbReference type="ARBA" id="ARBA00022884"/>
    </source>
</evidence>
<dbReference type="Proteomes" id="UP000094669">
    <property type="component" value="Unassembled WGS sequence"/>
</dbReference>
<comment type="caution">
    <text evidence="8">The sequence shown here is derived from an EMBL/GenBank/DDBJ whole genome shotgun (WGS) entry which is preliminary data.</text>
</comment>
<dbReference type="RefSeq" id="WP_081654394.1">
    <property type="nucleotide sequence ID" value="NZ_MCRM02000025.1"/>
</dbReference>
<evidence type="ECO:0000256" key="5">
    <source>
        <dbReference type="ARBA" id="ARBA00022801"/>
    </source>
</evidence>
<keyword evidence="6" id="KW-0694">RNA-binding</keyword>